<feature type="compositionally biased region" description="Acidic residues" evidence="9">
    <location>
        <begin position="265"/>
        <end position="276"/>
    </location>
</feature>
<keyword evidence="6" id="KW-0698">rRNA processing</keyword>
<evidence type="ECO:0000256" key="6">
    <source>
        <dbReference type="ARBA" id="ARBA00022552"/>
    </source>
</evidence>
<reference evidence="11" key="1">
    <citation type="journal article" date="2017" name="Genome Biol.">
        <title>Comparative genomics reveals high biological diversity and specific adaptations in the industrially and medically important fungal genus Aspergillus.</title>
        <authorList>
            <person name="de Vries R.P."/>
            <person name="Riley R."/>
            <person name="Wiebenga A."/>
            <person name="Aguilar-Osorio G."/>
            <person name="Amillis S."/>
            <person name="Uchima C.A."/>
            <person name="Anderluh G."/>
            <person name="Asadollahi M."/>
            <person name="Askin M."/>
            <person name="Barry K."/>
            <person name="Battaglia E."/>
            <person name="Bayram O."/>
            <person name="Benocci T."/>
            <person name="Braus-Stromeyer S.A."/>
            <person name="Caldana C."/>
            <person name="Canovas D."/>
            <person name="Cerqueira G.C."/>
            <person name="Chen F."/>
            <person name="Chen W."/>
            <person name="Choi C."/>
            <person name="Clum A."/>
            <person name="Dos Santos R.A."/>
            <person name="Damasio A.R."/>
            <person name="Diallinas G."/>
            <person name="Emri T."/>
            <person name="Fekete E."/>
            <person name="Flipphi M."/>
            <person name="Freyberg S."/>
            <person name="Gallo A."/>
            <person name="Gournas C."/>
            <person name="Habgood R."/>
            <person name="Hainaut M."/>
            <person name="Harispe M.L."/>
            <person name="Henrissat B."/>
            <person name="Hilden K.S."/>
            <person name="Hope R."/>
            <person name="Hossain A."/>
            <person name="Karabika E."/>
            <person name="Karaffa L."/>
            <person name="Karanyi Z."/>
            <person name="Krasevec N."/>
            <person name="Kuo A."/>
            <person name="Kusch H."/>
            <person name="LaButti K."/>
            <person name="Lagendijk E.L."/>
            <person name="Lapidus A."/>
            <person name="Levasseur A."/>
            <person name="Lindquist E."/>
            <person name="Lipzen A."/>
            <person name="Logrieco A.F."/>
            <person name="MacCabe A."/>
            <person name="Maekelae M.R."/>
            <person name="Malavazi I."/>
            <person name="Melin P."/>
            <person name="Meyer V."/>
            <person name="Mielnichuk N."/>
            <person name="Miskei M."/>
            <person name="Molnar A.P."/>
            <person name="Mule G."/>
            <person name="Ngan C.Y."/>
            <person name="Orejas M."/>
            <person name="Orosz E."/>
            <person name="Ouedraogo J.P."/>
            <person name="Overkamp K.M."/>
            <person name="Park H.-S."/>
            <person name="Perrone G."/>
            <person name="Piumi F."/>
            <person name="Punt P.J."/>
            <person name="Ram A.F."/>
            <person name="Ramon A."/>
            <person name="Rauscher S."/>
            <person name="Record E."/>
            <person name="Riano-Pachon D.M."/>
            <person name="Robert V."/>
            <person name="Roehrig J."/>
            <person name="Ruller R."/>
            <person name="Salamov A."/>
            <person name="Salih N.S."/>
            <person name="Samson R.A."/>
            <person name="Sandor E."/>
            <person name="Sanguinetti M."/>
            <person name="Schuetze T."/>
            <person name="Sepcic K."/>
            <person name="Shelest E."/>
            <person name="Sherlock G."/>
            <person name="Sophianopoulou V."/>
            <person name="Squina F.M."/>
            <person name="Sun H."/>
            <person name="Susca A."/>
            <person name="Todd R.B."/>
            <person name="Tsang A."/>
            <person name="Unkles S.E."/>
            <person name="van de Wiele N."/>
            <person name="van Rossen-Uffink D."/>
            <person name="Oliveira J.V."/>
            <person name="Vesth T.C."/>
            <person name="Visser J."/>
            <person name="Yu J.-H."/>
            <person name="Zhou M."/>
            <person name="Andersen M.R."/>
            <person name="Archer D.B."/>
            <person name="Baker S.E."/>
            <person name="Benoit I."/>
            <person name="Brakhage A.A."/>
            <person name="Braus G.H."/>
            <person name="Fischer R."/>
            <person name="Frisvad J.C."/>
            <person name="Goldman G.H."/>
            <person name="Houbraken J."/>
            <person name="Oakley B."/>
            <person name="Pocsi I."/>
            <person name="Scazzocchio C."/>
            <person name="Seiboth B."/>
            <person name="vanKuyk P.A."/>
            <person name="Wortman J."/>
            <person name="Dyer P.S."/>
            <person name="Grigoriev I.V."/>
        </authorList>
    </citation>
    <scope>NUCLEOTIDE SEQUENCE [LARGE SCALE GENOMIC DNA]</scope>
    <source>
        <strain evidence="11">DTO 134E9</strain>
    </source>
</reference>
<dbReference type="PANTHER" id="PTHR33911:SF1">
    <property type="entry name" value="RRNA-PROCESSING PROTEIN EFG1"/>
    <property type="match status" value="1"/>
</dbReference>
<evidence type="ECO:0000256" key="7">
    <source>
        <dbReference type="ARBA" id="ARBA00023054"/>
    </source>
</evidence>
<name>A0A1L9RVL1_ASPWE</name>
<feature type="compositionally biased region" description="Basic and acidic residues" evidence="9">
    <location>
        <begin position="208"/>
        <end position="263"/>
    </location>
</feature>
<dbReference type="Pfam" id="PF10153">
    <property type="entry name" value="Efg1"/>
    <property type="match status" value="1"/>
</dbReference>
<dbReference type="PANTHER" id="PTHR33911">
    <property type="entry name" value="RRNA-PROCESSING PROTEIN EFG1"/>
    <property type="match status" value="1"/>
</dbReference>
<evidence type="ECO:0000256" key="2">
    <source>
        <dbReference type="ARBA" id="ARBA00004604"/>
    </source>
</evidence>
<evidence type="ECO:0000256" key="3">
    <source>
        <dbReference type="ARBA" id="ARBA00006916"/>
    </source>
</evidence>
<dbReference type="GO" id="GO:0030688">
    <property type="term" value="C:preribosome, small subunit precursor"/>
    <property type="evidence" value="ECO:0007669"/>
    <property type="project" value="TreeGrafter"/>
</dbReference>
<protein>
    <recommendedName>
        <fullName evidence="4">rRNA-processing protein EFG1</fullName>
    </recommendedName>
    <alternativeName>
        <fullName evidence="5">rRNA-processing protein efg1</fullName>
    </alternativeName>
</protein>
<evidence type="ECO:0000256" key="9">
    <source>
        <dbReference type="SAM" id="MobiDB-lite"/>
    </source>
</evidence>
<feature type="compositionally biased region" description="Low complexity" evidence="9">
    <location>
        <begin position="197"/>
        <end position="207"/>
    </location>
</feature>
<dbReference type="Proteomes" id="UP000184383">
    <property type="component" value="Unassembled WGS sequence"/>
</dbReference>
<dbReference type="STRING" id="1073089.A0A1L9RVL1"/>
<dbReference type="InterPro" id="IPR019310">
    <property type="entry name" value="Efg1"/>
</dbReference>
<dbReference type="InterPro" id="IPR050786">
    <property type="entry name" value="EFG1_rRNA-proc"/>
</dbReference>
<feature type="region of interest" description="Disordered" evidence="9">
    <location>
        <begin position="183"/>
        <end position="276"/>
    </location>
</feature>
<keyword evidence="8" id="KW-0539">Nucleus</keyword>
<accession>A0A1L9RVL1</accession>
<comment type="similarity">
    <text evidence="3">Belongs to the EFG1 family.</text>
</comment>
<gene>
    <name evidence="10" type="ORF">ASPWEDRAFT_103173</name>
</gene>
<evidence type="ECO:0000256" key="8">
    <source>
        <dbReference type="ARBA" id="ARBA00023242"/>
    </source>
</evidence>
<proteinExistence type="inferred from homology"/>
<keyword evidence="7" id="KW-0175">Coiled coil</keyword>
<comment type="function">
    <text evidence="1">Involved in rRNA processing.</text>
</comment>
<evidence type="ECO:0000313" key="10">
    <source>
        <dbReference type="EMBL" id="OJJ38991.1"/>
    </source>
</evidence>
<dbReference type="GO" id="GO:0000462">
    <property type="term" value="P:maturation of SSU-rRNA from tricistronic rRNA transcript (SSU-rRNA, 5.8S rRNA, LSU-rRNA)"/>
    <property type="evidence" value="ECO:0007669"/>
    <property type="project" value="TreeGrafter"/>
</dbReference>
<dbReference type="EMBL" id="KV878210">
    <property type="protein sequence ID" value="OJJ38991.1"/>
    <property type="molecule type" value="Genomic_DNA"/>
</dbReference>
<dbReference type="OrthoDB" id="47732at2759"/>
<dbReference type="GO" id="GO:0005730">
    <property type="term" value="C:nucleolus"/>
    <property type="evidence" value="ECO:0007669"/>
    <property type="project" value="UniProtKB-SubCell"/>
</dbReference>
<dbReference type="GeneID" id="63743391"/>
<evidence type="ECO:0000256" key="1">
    <source>
        <dbReference type="ARBA" id="ARBA00002773"/>
    </source>
</evidence>
<evidence type="ECO:0000256" key="5">
    <source>
        <dbReference type="ARBA" id="ARBA00019827"/>
    </source>
</evidence>
<organism evidence="10 11">
    <name type="scientific">Aspergillus wentii DTO 134E9</name>
    <dbReference type="NCBI Taxonomy" id="1073089"/>
    <lineage>
        <taxon>Eukaryota</taxon>
        <taxon>Fungi</taxon>
        <taxon>Dikarya</taxon>
        <taxon>Ascomycota</taxon>
        <taxon>Pezizomycotina</taxon>
        <taxon>Eurotiomycetes</taxon>
        <taxon>Eurotiomycetidae</taxon>
        <taxon>Eurotiales</taxon>
        <taxon>Aspergillaceae</taxon>
        <taxon>Aspergillus</taxon>
        <taxon>Aspergillus subgen. Cremei</taxon>
    </lineage>
</organism>
<evidence type="ECO:0000313" key="11">
    <source>
        <dbReference type="Proteomes" id="UP000184383"/>
    </source>
</evidence>
<feature type="compositionally biased region" description="Basic and acidic residues" evidence="9">
    <location>
        <begin position="183"/>
        <end position="192"/>
    </location>
</feature>
<dbReference type="RefSeq" id="XP_040692667.1">
    <property type="nucleotide sequence ID" value="XM_040827543.1"/>
</dbReference>
<comment type="subcellular location">
    <subcellularLocation>
        <location evidence="2">Nucleus</location>
        <location evidence="2">Nucleolus</location>
    </subcellularLocation>
</comment>
<evidence type="ECO:0000256" key="4">
    <source>
        <dbReference type="ARBA" id="ARBA00018689"/>
    </source>
</evidence>
<sequence>MPSKKKIHLTRTENNYPSVNELKRRIRDVKRLLNRVDLPADARIVQERALKGYERDLEDENKRRDRSQMIKKYHFVRFLERKAATKDLNRLLRREKELDPKEDKAALKSLKKQIHSARVNLNYTIYYPLTEKYISLYADKKQHKKSEEDETEADTDTVKLTPLAAEEKPPMWNVVEKSMAEGTLDRLRDGKLKTGLSTDDTPTTSSTTDKKSKDSKDTKKSSHEKNIPEKKSKSKSDQTEPRNRRERRREDIEMREAYRKAQNDNDNDSDGGFFEE</sequence>
<feature type="region of interest" description="Disordered" evidence="9">
    <location>
        <begin position="144"/>
        <end position="164"/>
    </location>
</feature>
<dbReference type="AlphaFoldDB" id="A0A1L9RVL1"/>
<dbReference type="VEuPathDB" id="FungiDB:ASPWEDRAFT_103173"/>
<keyword evidence="11" id="KW-1185">Reference proteome</keyword>